<evidence type="ECO:0000313" key="2">
    <source>
        <dbReference type="EMBL" id="EEF22958.1"/>
    </source>
</evidence>
<evidence type="ECO:0000313" key="3">
    <source>
        <dbReference type="Proteomes" id="UP000008311"/>
    </source>
</evidence>
<keyword evidence="3" id="KW-1185">Reference proteome</keyword>
<dbReference type="Proteomes" id="UP000008311">
    <property type="component" value="Unassembled WGS sequence"/>
</dbReference>
<gene>
    <name evidence="2" type="ORF">RCOM_2101870</name>
</gene>
<evidence type="ECO:0000256" key="1">
    <source>
        <dbReference type="SAM" id="MobiDB-lite"/>
    </source>
</evidence>
<name>B9TMF7_RICCO</name>
<protein>
    <submittedName>
        <fullName evidence="2">Uncharacterized protein</fullName>
    </submittedName>
</protein>
<feature type="region of interest" description="Disordered" evidence="1">
    <location>
        <begin position="100"/>
        <end position="133"/>
    </location>
</feature>
<sequence length="147" mass="15886">MTVGYSGQQPGDPARAALAMIRITESEEKAPRHLVLGAFGVDAVTKRLQATLADIEKWRGTSIGADFPAAAQDPKPDAGAFVVSRLRLHKPVLSYVERMRHSRASGSARLKGGARLRPQAPRHSSRQDREYLLPGFHVPAADLPSLG</sequence>
<organism evidence="2 3">
    <name type="scientific">Ricinus communis</name>
    <name type="common">Castor bean</name>
    <dbReference type="NCBI Taxonomy" id="3988"/>
    <lineage>
        <taxon>Eukaryota</taxon>
        <taxon>Viridiplantae</taxon>
        <taxon>Streptophyta</taxon>
        <taxon>Embryophyta</taxon>
        <taxon>Tracheophyta</taxon>
        <taxon>Spermatophyta</taxon>
        <taxon>Magnoliopsida</taxon>
        <taxon>eudicotyledons</taxon>
        <taxon>Gunneridae</taxon>
        <taxon>Pentapetalae</taxon>
        <taxon>rosids</taxon>
        <taxon>fabids</taxon>
        <taxon>Malpighiales</taxon>
        <taxon>Euphorbiaceae</taxon>
        <taxon>Acalyphoideae</taxon>
        <taxon>Acalypheae</taxon>
        <taxon>Ricinus</taxon>
    </lineage>
</organism>
<reference evidence="3" key="1">
    <citation type="journal article" date="2010" name="Nat. Biotechnol.">
        <title>Draft genome sequence of the oilseed species Ricinus communis.</title>
        <authorList>
            <person name="Chan A.P."/>
            <person name="Crabtree J."/>
            <person name="Zhao Q."/>
            <person name="Lorenzi H."/>
            <person name="Orvis J."/>
            <person name="Puiu D."/>
            <person name="Melake-Berhan A."/>
            <person name="Jones K.M."/>
            <person name="Redman J."/>
            <person name="Chen G."/>
            <person name="Cahoon E.B."/>
            <person name="Gedil M."/>
            <person name="Stanke M."/>
            <person name="Haas B.J."/>
            <person name="Wortman J.R."/>
            <person name="Fraser-Liggett C.M."/>
            <person name="Ravel J."/>
            <person name="Rabinowicz P.D."/>
        </authorList>
    </citation>
    <scope>NUCLEOTIDE SEQUENCE [LARGE SCALE GENOMIC DNA]</scope>
    <source>
        <strain evidence="3">cv. Hale</strain>
    </source>
</reference>
<proteinExistence type="predicted"/>
<dbReference type="EMBL" id="EQ988968">
    <property type="protein sequence ID" value="EEF22958.1"/>
    <property type="molecule type" value="Genomic_DNA"/>
</dbReference>
<accession>B9TMF7</accession>
<dbReference type="InParanoid" id="B9TMF7"/>
<dbReference type="AlphaFoldDB" id="B9TMF7"/>